<sequence>MSDENRSGIDEEMPGDTKHGVMARLVAARAFFVMTGALLLLLVLIDQLNPIAAGVLLATMVAFFAVFTQRPEMAPARRAIRPAKSIWPETGVKRMADALPDPCVILDRRGVVRYANSRAEATFPIRPGDPLTFRLRNPDFVGAFDRVATGGPAERVEFIERGPTERWYSAWFSELEPAGSDNDRAGFIVLIFSDLTEQRVSEKIRVDFVANASHELRTPLASLSGFIETMQGPARDDTKARERFLGIMHDQATRMSRLIDDLLSLSRIEMKAHMRPEAPVDLTGVIRGVVDALEPLARDLGVTIETELPETPLVVPGDRDELVQVFQNLIENGCKYGKLGQRVQVTALSPPGGRGGPVITVRDFGAGIPAEHLPRLTERFYRADIQASHAQRGTGLGLAIVKHILNRHRARLLIESRPGEGSSFTVAFNTGFSTSKAPDPDIKPANSYS</sequence>
<dbReference type="PANTHER" id="PTHR45453:SF1">
    <property type="entry name" value="PHOSPHATE REGULON SENSOR PROTEIN PHOR"/>
    <property type="match status" value="1"/>
</dbReference>
<dbReference type="Pfam" id="PF00512">
    <property type="entry name" value="HisKA"/>
    <property type="match status" value="1"/>
</dbReference>
<name>A0ABW0Q092_9HYPH</name>
<dbReference type="InterPro" id="IPR035965">
    <property type="entry name" value="PAS-like_dom_sf"/>
</dbReference>
<dbReference type="EC" id="2.7.13.3" evidence="2"/>
<dbReference type="InterPro" id="IPR050351">
    <property type="entry name" value="BphY/WalK/GraS-like"/>
</dbReference>
<organism evidence="9 10">
    <name type="scientific">Kaistia terrae</name>
    <dbReference type="NCBI Taxonomy" id="537017"/>
    <lineage>
        <taxon>Bacteria</taxon>
        <taxon>Pseudomonadati</taxon>
        <taxon>Pseudomonadota</taxon>
        <taxon>Alphaproteobacteria</taxon>
        <taxon>Hyphomicrobiales</taxon>
        <taxon>Kaistiaceae</taxon>
        <taxon>Kaistia</taxon>
    </lineage>
</organism>
<keyword evidence="7" id="KW-1133">Transmembrane helix</keyword>
<dbReference type="Pfam" id="PF02518">
    <property type="entry name" value="HATPase_c"/>
    <property type="match status" value="1"/>
</dbReference>
<accession>A0ABW0Q092</accession>
<dbReference type="Gene3D" id="3.30.565.10">
    <property type="entry name" value="Histidine kinase-like ATPase, C-terminal domain"/>
    <property type="match status" value="1"/>
</dbReference>
<dbReference type="Gene3D" id="1.10.287.130">
    <property type="match status" value="1"/>
</dbReference>
<feature type="transmembrane region" description="Helical" evidence="7">
    <location>
        <begin position="51"/>
        <end position="68"/>
    </location>
</feature>
<proteinExistence type="predicted"/>
<feature type="domain" description="Histidine kinase" evidence="8">
    <location>
        <begin position="211"/>
        <end position="432"/>
    </location>
</feature>
<evidence type="ECO:0000256" key="6">
    <source>
        <dbReference type="ARBA" id="ARBA00023012"/>
    </source>
</evidence>
<evidence type="ECO:0000256" key="4">
    <source>
        <dbReference type="ARBA" id="ARBA00022679"/>
    </source>
</evidence>
<comment type="catalytic activity">
    <reaction evidence="1">
        <text>ATP + protein L-histidine = ADP + protein N-phospho-L-histidine.</text>
        <dbReference type="EC" id="2.7.13.3"/>
    </reaction>
</comment>
<dbReference type="PRINTS" id="PR00344">
    <property type="entry name" value="BCTRLSENSOR"/>
</dbReference>
<dbReference type="InterPro" id="IPR004358">
    <property type="entry name" value="Sig_transdc_His_kin-like_C"/>
</dbReference>
<dbReference type="InterPro" id="IPR036097">
    <property type="entry name" value="HisK_dim/P_sf"/>
</dbReference>
<dbReference type="Gene3D" id="3.30.450.20">
    <property type="entry name" value="PAS domain"/>
    <property type="match status" value="1"/>
</dbReference>
<dbReference type="SMART" id="SM00387">
    <property type="entry name" value="HATPase_c"/>
    <property type="match status" value="1"/>
</dbReference>
<evidence type="ECO:0000256" key="3">
    <source>
        <dbReference type="ARBA" id="ARBA00022553"/>
    </source>
</evidence>
<dbReference type="PROSITE" id="PS50109">
    <property type="entry name" value="HIS_KIN"/>
    <property type="match status" value="1"/>
</dbReference>
<keyword evidence="4" id="KW-0808">Transferase</keyword>
<comment type="caution">
    <text evidence="9">The sequence shown here is derived from an EMBL/GenBank/DDBJ whole genome shotgun (WGS) entry which is preliminary data.</text>
</comment>
<protein>
    <recommendedName>
        <fullName evidence="2">histidine kinase</fullName>
        <ecNumber evidence="2">2.7.13.3</ecNumber>
    </recommendedName>
</protein>
<dbReference type="SUPFAM" id="SSF55874">
    <property type="entry name" value="ATPase domain of HSP90 chaperone/DNA topoisomerase II/histidine kinase"/>
    <property type="match status" value="1"/>
</dbReference>
<keyword evidence="7" id="KW-0812">Transmembrane</keyword>
<evidence type="ECO:0000256" key="5">
    <source>
        <dbReference type="ARBA" id="ARBA00022777"/>
    </source>
</evidence>
<dbReference type="EMBL" id="JBHSML010000012">
    <property type="protein sequence ID" value="MFC5517793.1"/>
    <property type="molecule type" value="Genomic_DNA"/>
</dbReference>
<dbReference type="InterPro" id="IPR005467">
    <property type="entry name" value="His_kinase_dom"/>
</dbReference>
<dbReference type="InterPro" id="IPR003594">
    <property type="entry name" value="HATPase_dom"/>
</dbReference>
<dbReference type="RefSeq" id="WP_266345186.1">
    <property type="nucleotide sequence ID" value="NZ_JAPKNH010000007.1"/>
</dbReference>
<dbReference type="Proteomes" id="UP001596150">
    <property type="component" value="Unassembled WGS sequence"/>
</dbReference>
<gene>
    <name evidence="9" type="ORF">ACFPP9_18590</name>
</gene>
<evidence type="ECO:0000313" key="10">
    <source>
        <dbReference type="Proteomes" id="UP001596150"/>
    </source>
</evidence>
<keyword evidence="6" id="KW-0902">Two-component regulatory system</keyword>
<dbReference type="InterPro" id="IPR013656">
    <property type="entry name" value="PAS_4"/>
</dbReference>
<feature type="transmembrane region" description="Helical" evidence="7">
    <location>
        <begin position="21"/>
        <end position="45"/>
    </location>
</feature>
<keyword evidence="7" id="KW-0472">Membrane</keyword>
<dbReference type="SMART" id="SM00388">
    <property type="entry name" value="HisKA"/>
    <property type="match status" value="1"/>
</dbReference>
<dbReference type="InterPro" id="IPR036890">
    <property type="entry name" value="HATPase_C_sf"/>
</dbReference>
<dbReference type="SUPFAM" id="SSF55785">
    <property type="entry name" value="PYP-like sensor domain (PAS domain)"/>
    <property type="match status" value="1"/>
</dbReference>
<keyword evidence="5" id="KW-0418">Kinase</keyword>
<reference evidence="10" key="1">
    <citation type="journal article" date="2019" name="Int. J. Syst. Evol. Microbiol.">
        <title>The Global Catalogue of Microorganisms (GCM) 10K type strain sequencing project: providing services to taxonomists for standard genome sequencing and annotation.</title>
        <authorList>
            <consortium name="The Broad Institute Genomics Platform"/>
            <consortium name="The Broad Institute Genome Sequencing Center for Infectious Disease"/>
            <person name="Wu L."/>
            <person name="Ma J."/>
        </authorList>
    </citation>
    <scope>NUCLEOTIDE SEQUENCE [LARGE SCALE GENOMIC DNA]</scope>
    <source>
        <strain evidence="10">KACC 12633</strain>
    </source>
</reference>
<dbReference type="PANTHER" id="PTHR45453">
    <property type="entry name" value="PHOSPHATE REGULON SENSOR PROTEIN PHOR"/>
    <property type="match status" value="1"/>
</dbReference>
<keyword evidence="9" id="KW-0067">ATP-binding</keyword>
<keyword evidence="3" id="KW-0597">Phosphoprotein</keyword>
<evidence type="ECO:0000256" key="1">
    <source>
        <dbReference type="ARBA" id="ARBA00000085"/>
    </source>
</evidence>
<evidence type="ECO:0000313" key="9">
    <source>
        <dbReference type="EMBL" id="MFC5517793.1"/>
    </source>
</evidence>
<evidence type="ECO:0000256" key="2">
    <source>
        <dbReference type="ARBA" id="ARBA00012438"/>
    </source>
</evidence>
<keyword evidence="10" id="KW-1185">Reference proteome</keyword>
<dbReference type="GO" id="GO:0005524">
    <property type="term" value="F:ATP binding"/>
    <property type="evidence" value="ECO:0007669"/>
    <property type="project" value="UniProtKB-KW"/>
</dbReference>
<dbReference type="SUPFAM" id="SSF47384">
    <property type="entry name" value="Homodimeric domain of signal transducing histidine kinase"/>
    <property type="match status" value="1"/>
</dbReference>
<keyword evidence="9" id="KW-0547">Nucleotide-binding</keyword>
<dbReference type="InterPro" id="IPR003661">
    <property type="entry name" value="HisK_dim/P_dom"/>
</dbReference>
<evidence type="ECO:0000256" key="7">
    <source>
        <dbReference type="SAM" id="Phobius"/>
    </source>
</evidence>
<dbReference type="CDD" id="cd00082">
    <property type="entry name" value="HisKA"/>
    <property type="match status" value="1"/>
</dbReference>
<evidence type="ECO:0000259" key="8">
    <source>
        <dbReference type="PROSITE" id="PS50109"/>
    </source>
</evidence>
<dbReference type="Pfam" id="PF08448">
    <property type="entry name" value="PAS_4"/>
    <property type="match status" value="1"/>
</dbReference>